<dbReference type="EMBL" id="JARKIE010000211">
    <property type="protein sequence ID" value="KAJ7666324.1"/>
    <property type="molecule type" value="Genomic_DNA"/>
</dbReference>
<dbReference type="Proteomes" id="UP001221757">
    <property type="component" value="Unassembled WGS sequence"/>
</dbReference>
<evidence type="ECO:0000313" key="2">
    <source>
        <dbReference type="Proteomes" id="UP001221757"/>
    </source>
</evidence>
<dbReference type="AlphaFoldDB" id="A0AAD7CVN2"/>
<evidence type="ECO:0000313" key="1">
    <source>
        <dbReference type="EMBL" id="KAJ7666324.1"/>
    </source>
</evidence>
<name>A0AAD7CVN2_MYCRO</name>
<proteinExistence type="predicted"/>
<gene>
    <name evidence="1" type="ORF">B0H17DRAFT_1090140</name>
</gene>
<accession>A0AAD7CVN2</accession>
<organism evidence="1 2">
    <name type="scientific">Mycena rosella</name>
    <name type="common">Pink bonnet</name>
    <name type="synonym">Agaricus rosellus</name>
    <dbReference type="NCBI Taxonomy" id="1033263"/>
    <lineage>
        <taxon>Eukaryota</taxon>
        <taxon>Fungi</taxon>
        <taxon>Dikarya</taxon>
        <taxon>Basidiomycota</taxon>
        <taxon>Agaricomycotina</taxon>
        <taxon>Agaricomycetes</taxon>
        <taxon>Agaricomycetidae</taxon>
        <taxon>Agaricales</taxon>
        <taxon>Marasmiineae</taxon>
        <taxon>Mycenaceae</taxon>
        <taxon>Mycena</taxon>
    </lineage>
</organism>
<protein>
    <submittedName>
        <fullName evidence="1">Uncharacterized protein</fullName>
    </submittedName>
</protein>
<reference evidence="1" key="1">
    <citation type="submission" date="2023-03" db="EMBL/GenBank/DDBJ databases">
        <title>Massive genome expansion in bonnet fungi (Mycena s.s.) driven by repeated elements and novel gene families across ecological guilds.</title>
        <authorList>
            <consortium name="Lawrence Berkeley National Laboratory"/>
            <person name="Harder C.B."/>
            <person name="Miyauchi S."/>
            <person name="Viragh M."/>
            <person name="Kuo A."/>
            <person name="Thoen E."/>
            <person name="Andreopoulos B."/>
            <person name="Lu D."/>
            <person name="Skrede I."/>
            <person name="Drula E."/>
            <person name="Henrissat B."/>
            <person name="Morin E."/>
            <person name="Kohler A."/>
            <person name="Barry K."/>
            <person name="LaButti K."/>
            <person name="Morin E."/>
            <person name="Salamov A."/>
            <person name="Lipzen A."/>
            <person name="Mereny Z."/>
            <person name="Hegedus B."/>
            <person name="Baldrian P."/>
            <person name="Stursova M."/>
            <person name="Weitz H."/>
            <person name="Taylor A."/>
            <person name="Grigoriev I.V."/>
            <person name="Nagy L.G."/>
            <person name="Martin F."/>
            <person name="Kauserud H."/>
        </authorList>
    </citation>
    <scope>NUCLEOTIDE SEQUENCE</scope>
    <source>
        <strain evidence="1">CBHHK067</strain>
    </source>
</reference>
<comment type="caution">
    <text evidence="1">The sequence shown here is derived from an EMBL/GenBank/DDBJ whole genome shotgun (WGS) entry which is preliminary data.</text>
</comment>
<sequence>MPNDLWNITETIDDDGDSDPLIDIVLQRTVTAADWDRFLFYSQRVRSFITDR</sequence>
<keyword evidence="2" id="KW-1185">Reference proteome</keyword>